<dbReference type="InterPro" id="IPR010126">
    <property type="entry name" value="Esterase_phb"/>
</dbReference>
<dbReference type="Proteomes" id="UP000550729">
    <property type="component" value="Unassembled WGS sequence"/>
</dbReference>
<keyword evidence="4" id="KW-1185">Reference proteome</keyword>
<dbReference type="Pfam" id="PF10503">
    <property type="entry name" value="Esterase_PHB"/>
    <property type="match status" value="1"/>
</dbReference>
<dbReference type="InterPro" id="IPR029058">
    <property type="entry name" value="AB_hydrolase_fold"/>
</dbReference>
<keyword evidence="2 3" id="KW-0378">Hydrolase</keyword>
<dbReference type="GO" id="GO:0016787">
    <property type="term" value="F:hydrolase activity"/>
    <property type="evidence" value="ECO:0007669"/>
    <property type="project" value="UniProtKB-KW"/>
</dbReference>
<gene>
    <name evidence="3" type="ORF">HH308_16640</name>
</gene>
<comment type="caution">
    <text evidence="3">The sequence shown here is derived from an EMBL/GenBank/DDBJ whole genome shotgun (WGS) entry which is preliminary data.</text>
</comment>
<dbReference type="PANTHER" id="PTHR43037:SF5">
    <property type="entry name" value="FERULOYL ESTERASE"/>
    <property type="match status" value="1"/>
</dbReference>
<reference evidence="3 4" key="1">
    <citation type="submission" date="2020-04" db="EMBL/GenBank/DDBJ databases">
        <title>Gordonia sp. nov. TBRC 11910.</title>
        <authorList>
            <person name="Suriyachadkun C."/>
        </authorList>
    </citation>
    <scope>NUCLEOTIDE SEQUENCE [LARGE SCALE GENOMIC DNA]</scope>
    <source>
        <strain evidence="3 4">TBRC 11910</strain>
    </source>
</reference>
<accession>A0A848KX72</accession>
<evidence type="ECO:0000256" key="2">
    <source>
        <dbReference type="ARBA" id="ARBA00022801"/>
    </source>
</evidence>
<evidence type="ECO:0000313" key="4">
    <source>
        <dbReference type="Proteomes" id="UP000550729"/>
    </source>
</evidence>
<dbReference type="InterPro" id="IPR050955">
    <property type="entry name" value="Plant_Biomass_Hydrol_Est"/>
</dbReference>
<dbReference type="RefSeq" id="WP_170195348.1">
    <property type="nucleotide sequence ID" value="NZ_JABBNB010000017.1"/>
</dbReference>
<protein>
    <submittedName>
        <fullName evidence="3">Alpha/beta hydrolase fold domain-containing protein</fullName>
    </submittedName>
</protein>
<dbReference type="SUPFAM" id="SSF53474">
    <property type="entry name" value="alpha/beta-Hydrolases"/>
    <property type="match status" value="1"/>
</dbReference>
<evidence type="ECO:0000313" key="3">
    <source>
        <dbReference type="EMBL" id="NMO02842.1"/>
    </source>
</evidence>
<dbReference type="GO" id="GO:0005576">
    <property type="term" value="C:extracellular region"/>
    <property type="evidence" value="ECO:0007669"/>
    <property type="project" value="InterPro"/>
</dbReference>
<organism evidence="3 4">
    <name type="scientific">Gordonia asplenii</name>
    <dbReference type="NCBI Taxonomy" id="2725283"/>
    <lineage>
        <taxon>Bacteria</taxon>
        <taxon>Bacillati</taxon>
        <taxon>Actinomycetota</taxon>
        <taxon>Actinomycetes</taxon>
        <taxon>Mycobacteriales</taxon>
        <taxon>Gordoniaceae</taxon>
        <taxon>Gordonia</taxon>
    </lineage>
</organism>
<name>A0A848KX72_9ACTN</name>
<dbReference type="AlphaFoldDB" id="A0A848KX72"/>
<keyword evidence="1" id="KW-0732">Signal</keyword>
<dbReference type="PANTHER" id="PTHR43037">
    <property type="entry name" value="UNNAMED PRODUCT-RELATED"/>
    <property type="match status" value="1"/>
</dbReference>
<dbReference type="EMBL" id="JABBNB010000017">
    <property type="protein sequence ID" value="NMO02842.1"/>
    <property type="molecule type" value="Genomic_DNA"/>
</dbReference>
<proteinExistence type="predicted"/>
<evidence type="ECO:0000256" key="1">
    <source>
        <dbReference type="ARBA" id="ARBA00022729"/>
    </source>
</evidence>
<dbReference type="Gene3D" id="3.40.50.1820">
    <property type="entry name" value="alpha/beta hydrolase"/>
    <property type="match status" value="1"/>
</dbReference>
<sequence length="278" mass="29263">MASPFEGSLVTKTYRNDAGVRDYQVYTPDRAVRGRPMIVWLHGASNVVNGDSRTLNRSNSLVRLAKTFGYSVVAPDESLAASPSGAWNIGDPTTMVRGRGEASIIAGIIRQETKALGADPRRVYVAGHSAGGGMANYVAALYPELIAATAPSAGFPYLMDPTGLAVDTAMGPRRHPMPTFITQGSDDTLAVPALGEITKAAALHGNGLRPSDVVERKTLAAHSDRYVVSLTEYGRGARTSVVYAYVRGAGHPSGPGGLTLAGPALDRRVVEFLLAQSL</sequence>